<comment type="caution">
    <text evidence="2">The sequence shown here is derived from an EMBL/GenBank/DDBJ whole genome shotgun (WGS) entry which is preliminary data.</text>
</comment>
<organism evidence="2 3">
    <name type="scientific">Prorocentrum cordatum</name>
    <dbReference type="NCBI Taxonomy" id="2364126"/>
    <lineage>
        <taxon>Eukaryota</taxon>
        <taxon>Sar</taxon>
        <taxon>Alveolata</taxon>
        <taxon>Dinophyceae</taxon>
        <taxon>Prorocentrales</taxon>
        <taxon>Prorocentraceae</taxon>
        <taxon>Prorocentrum</taxon>
    </lineage>
</organism>
<feature type="region of interest" description="Disordered" evidence="1">
    <location>
        <begin position="43"/>
        <end position="119"/>
    </location>
</feature>
<protein>
    <submittedName>
        <fullName evidence="2">Uncharacterized protein</fullName>
    </submittedName>
</protein>
<evidence type="ECO:0000313" key="3">
    <source>
        <dbReference type="Proteomes" id="UP001189429"/>
    </source>
</evidence>
<keyword evidence="3" id="KW-1185">Reference proteome</keyword>
<reference evidence="2" key="1">
    <citation type="submission" date="2023-10" db="EMBL/GenBank/DDBJ databases">
        <authorList>
            <person name="Chen Y."/>
            <person name="Shah S."/>
            <person name="Dougan E. K."/>
            <person name="Thang M."/>
            <person name="Chan C."/>
        </authorList>
    </citation>
    <scope>NUCLEOTIDE SEQUENCE [LARGE SCALE GENOMIC DNA]</scope>
</reference>
<sequence>VWQPVEVAAARGHAAGTRCTCGAVVFGSLEPLVVAEPCITARPSRTPMRSGAQPCVPNELEAHASGDGAGDEQDEGVAASAVEELGRGAAPCMLDDEADGDLEPAPAQGAGEAVFDDNV</sequence>
<evidence type="ECO:0000256" key="1">
    <source>
        <dbReference type="SAM" id="MobiDB-lite"/>
    </source>
</evidence>
<dbReference type="EMBL" id="CAUYUJ010021514">
    <property type="protein sequence ID" value="CAK0905163.1"/>
    <property type="molecule type" value="Genomic_DNA"/>
</dbReference>
<accession>A0ABN9XYH6</accession>
<name>A0ABN9XYH6_9DINO</name>
<evidence type="ECO:0000313" key="2">
    <source>
        <dbReference type="EMBL" id="CAK0905163.1"/>
    </source>
</evidence>
<proteinExistence type="predicted"/>
<feature type="non-terminal residue" evidence="2">
    <location>
        <position position="1"/>
    </location>
</feature>
<gene>
    <name evidence="2" type="ORF">PCOR1329_LOCUS80953</name>
</gene>
<dbReference type="Proteomes" id="UP001189429">
    <property type="component" value="Unassembled WGS sequence"/>
</dbReference>